<dbReference type="InterPro" id="IPR053868">
    <property type="entry name" value="Pel9A-like_beta_helix"/>
</dbReference>
<feature type="domain" description="Fibronectin type-III" evidence="11">
    <location>
        <begin position="118"/>
        <end position="210"/>
    </location>
</feature>
<dbReference type="PANTHER" id="PTHR40088">
    <property type="entry name" value="PECTATE LYASE (EUROFUNG)"/>
    <property type="match status" value="1"/>
</dbReference>
<evidence type="ECO:0000313" key="12">
    <source>
        <dbReference type="EMBL" id="SHO56888.1"/>
    </source>
</evidence>
<dbReference type="Gene3D" id="2.160.20.10">
    <property type="entry name" value="Single-stranded right-handed beta-helix, Pectin lyase-like"/>
    <property type="match status" value="1"/>
</dbReference>
<keyword evidence="5 10" id="KW-0732">Signal</keyword>
<dbReference type="SUPFAM" id="SSF51126">
    <property type="entry name" value="Pectin lyase-like"/>
    <property type="match status" value="1"/>
</dbReference>
<evidence type="ECO:0000256" key="8">
    <source>
        <dbReference type="ARBA" id="ARBA00038263"/>
    </source>
</evidence>
<dbReference type="InterPro" id="IPR052052">
    <property type="entry name" value="Polysaccharide_Lyase_9"/>
</dbReference>
<dbReference type="EC" id="4.2.2.2" evidence="12"/>
<dbReference type="InterPro" id="IPR003961">
    <property type="entry name" value="FN3_dom"/>
</dbReference>
<evidence type="ECO:0000256" key="10">
    <source>
        <dbReference type="SAM" id="SignalP"/>
    </source>
</evidence>
<comment type="similarity">
    <text evidence="8">Belongs to the polysaccharide lyase 9 family.</text>
</comment>
<comment type="cofactor">
    <cofactor evidence="1">
        <name>Ca(2+)</name>
        <dbReference type="ChEBI" id="CHEBI:29108"/>
    </cofactor>
</comment>
<evidence type="ECO:0000256" key="9">
    <source>
        <dbReference type="SAM" id="MobiDB-lite"/>
    </source>
</evidence>
<dbReference type="AlphaFoldDB" id="A0A1M7YWC2"/>
<evidence type="ECO:0000259" key="11">
    <source>
        <dbReference type="PROSITE" id="PS50853"/>
    </source>
</evidence>
<keyword evidence="13" id="KW-1185">Reference proteome</keyword>
<name>A0A1M7YWC2_9VIBR</name>
<dbReference type="EMBL" id="FRFG01000029">
    <property type="protein sequence ID" value="SHO56888.1"/>
    <property type="molecule type" value="Genomic_DNA"/>
</dbReference>
<feature type="chain" id="PRO_5013065537" evidence="10">
    <location>
        <begin position="27"/>
        <end position="592"/>
    </location>
</feature>
<dbReference type="InterPro" id="IPR036116">
    <property type="entry name" value="FN3_sf"/>
</dbReference>
<dbReference type="Pfam" id="PF22842">
    <property type="entry name" value="Pel9A-like_beta_helix"/>
    <property type="match status" value="1"/>
</dbReference>
<dbReference type="CDD" id="cd00063">
    <property type="entry name" value="FN3"/>
    <property type="match status" value="2"/>
</dbReference>
<keyword evidence="3" id="KW-0964">Secreted</keyword>
<dbReference type="PANTHER" id="PTHR40088:SF1">
    <property type="entry name" value="PECTATE LYASE PEL9"/>
    <property type="match status" value="1"/>
</dbReference>
<evidence type="ECO:0000256" key="5">
    <source>
        <dbReference type="ARBA" id="ARBA00022729"/>
    </source>
</evidence>
<dbReference type="GO" id="GO:0005576">
    <property type="term" value="C:extracellular region"/>
    <property type="evidence" value="ECO:0007669"/>
    <property type="project" value="UniProtKB-SubCell"/>
</dbReference>
<evidence type="ECO:0000256" key="1">
    <source>
        <dbReference type="ARBA" id="ARBA00001913"/>
    </source>
</evidence>
<dbReference type="SUPFAM" id="SSF49265">
    <property type="entry name" value="Fibronectin type III"/>
    <property type="match status" value="1"/>
</dbReference>
<keyword evidence="6" id="KW-0106">Calcium</keyword>
<keyword evidence="4" id="KW-0479">Metal-binding</keyword>
<organism evidence="12 13">
    <name type="scientific">Vibrio quintilis</name>
    <dbReference type="NCBI Taxonomy" id="1117707"/>
    <lineage>
        <taxon>Bacteria</taxon>
        <taxon>Pseudomonadati</taxon>
        <taxon>Pseudomonadota</taxon>
        <taxon>Gammaproteobacteria</taxon>
        <taxon>Vibrionales</taxon>
        <taxon>Vibrionaceae</taxon>
        <taxon>Vibrio</taxon>
    </lineage>
</organism>
<comment type="subcellular location">
    <subcellularLocation>
        <location evidence="2">Secreted</location>
    </subcellularLocation>
</comment>
<feature type="region of interest" description="Disordered" evidence="9">
    <location>
        <begin position="515"/>
        <end position="535"/>
    </location>
</feature>
<sequence>MKINQKKFVIPALTALISAASTGAWAADALTLAGSAGNKSVVLAWTDPGSGSSYQVYYDTDSSPSGRKRLAVLPSNEMNYTASGLKNGQEYWFWVKYKNTGGQWVSSDAISAKPSGSAVSPVVLTGEAANQKASLHWTDSKAGTGYQVYYDTDSNPAGRTRLSTVSPGTFDYTASHLKNGKDYWFWVKYTDSKGKTANSNGFHIKPSSSSGSSNNAVDPNATVVDSASELLSAVKNAKAGETIYLRGTTYYFESPVKLTKSGSSSKKITLSKYPSDSTRPVLDFSAMSEKGSNRGIELKGNYWHIYGIDVQKAGDNGMHITGSYNTVEFSTFSRNADTGLQLDSGASHNLIKNVDSYYNADSSLENADGFAAKLGIGDGNRFYGCRAWNNLDDGIDGYLRGANNVTTTYENTWVIRNGYLENGKLGKGDGNGFKTGGSDDKKLKHNAIYINTIAAGNAEDGYDHNSNRGNITIYNSVAYKNGRNIAFSSKNAAGRLEIKNTISYDYEKSKDKYSAGKTDISHNSWQNGHSVSSSDFKSMDINQLLRPRKSDGSLPDVDFFHLKNGSDLINAGTDVGVTYKGSAPDIGAFEAK</sequence>
<keyword evidence="7 12" id="KW-0456">Lyase</keyword>
<dbReference type="OrthoDB" id="9762467at2"/>
<evidence type="ECO:0000256" key="6">
    <source>
        <dbReference type="ARBA" id="ARBA00022837"/>
    </source>
</evidence>
<dbReference type="SMART" id="SM00060">
    <property type="entry name" value="FN3"/>
    <property type="match status" value="2"/>
</dbReference>
<dbReference type="SMART" id="SM00710">
    <property type="entry name" value="PbH1"/>
    <property type="match status" value="6"/>
</dbReference>
<dbReference type="Pfam" id="PF00041">
    <property type="entry name" value="fn3"/>
    <property type="match status" value="1"/>
</dbReference>
<evidence type="ECO:0000256" key="3">
    <source>
        <dbReference type="ARBA" id="ARBA00022525"/>
    </source>
</evidence>
<dbReference type="InterPro" id="IPR006626">
    <property type="entry name" value="PbH1"/>
</dbReference>
<dbReference type="PROSITE" id="PS50853">
    <property type="entry name" value="FN3"/>
    <property type="match status" value="2"/>
</dbReference>
<dbReference type="GO" id="GO:0046872">
    <property type="term" value="F:metal ion binding"/>
    <property type="evidence" value="ECO:0007669"/>
    <property type="project" value="UniProtKB-KW"/>
</dbReference>
<feature type="signal peptide" evidence="10">
    <location>
        <begin position="1"/>
        <end position="26"/>
    </location>
</feature>
<evidence type="ECO:0000256" key="2">
    <source>
        <dbReference type="ARBA" id="ARBA00004613"/>
    </source>
</evidence>
<protein>
    <submittedName>
        <fullName evidence="12">Pectate lyase L</fullName>
        <ecNumber evidence="12">4.2.2.2</ecNumber>
    </submittedName>
</protein>
<evidence type="ECO:0000256" key="7">
    <source>
        <dbReference type="ARBA" id="ARBA00023239"/>
    </source>
</evidence>
<reference evidence="13" key="1">
    <citation type="submission" date="2016-12" db="EMBL/GenBank/DDBJ databases">
        <authorList>
            <person name="Rodrigo-Torres L."/>
            <person name="Arahal R.D."/>
            <person name="Lucena T."/>
        </authorList>
    </citation>
    <scope>NUCLEOTIDE SEQUENCE [LARGE SCALE GENOMIC DNA]</scope>
</reference>
<accession>A0A1M7YWC2</accession>
<gene>
    <name evidence="12" type="primary">pelL_3</name>
    <name evidence="12" type="ORF">VQ7734_02657</name>
</gene>
<dbReference type="Proteomes" id="UP000184600">
    <property type="component" value="Unassembled WGS sequence"/>
</dbReference>
<evidence type="ECO:0000313" key="13">
    <source>
        <dbReference type="Proteomes" id="UP000184600"/>
    </source>
</evidence>
<proteinExistence type="inferred from homology"/>
<dbReference type="InterPro" id="IPR013783">
    <property type="entry name" value="Ig-like_fold"/>
</dbReference>
<feature type="compositionally biased region" description="Polar residues" evidence="9">
    <location>
        <begin position="521"/>
        <end position="535"/>
    </location>
</feature>
<dbReference type="InterPro" id="IPR011050">
    <property type="entry name" value="Pectin_lyase_fold/virulence"/>
</dbReference>
<dbReference type="InterPro" id="IPR012334">
    <property type="entry name" value="Pectin_lyas_fold"/>
</dbReference>
<dbReference type="RefSeq" id="WP_073583325.1">
    <property type="nucleotide sequence ID" value="NZ_AP024897.1"/>
</dbReference>
<dbReference type="Gene3D" id="2.60.40.10">
    <property type="entry name" value="Immunoglobulins"/>
    <property type="match status" value="1"/>
</dbReference>
<dbReference type="STRING" id="1117707.VQ7734_02657"/>
<feature type="domain" description="Fibronectin type-III" evidence="11">
    <location>
        <begin position="26"/>
        <end position="115"/>
    </location>
</feature>
<dbReference type="GO" id="GO:0030570">
    <property type="term" value="F:pectate lyase activity"/>
    <property type="evidence" value="ECO:0007669"/>
    <property type="project" value="UniProtKB-EC"/>
</dbReference>
<evidence type="ECO:0000256" key="4">
    <source>
        <dbReference type="ARBA" id="ARBA00022723"/>
    </source>
</evidence>